<dbReference type="GeneID" id="18817275"/>
<accession>F8NFR3</accession>
<dbReference type="AlphaFoldDB" id="F8NFR3"/>
<dbReference type="HOGENOM" id="CLU_475793_0_0_1"/>
<feature type="region of interest" description="Disordered" evidence="1">
    <location>
        <begin position="1"/>
        <end position="144"/>
    </location>
</feature>
<dbReference type="OrthoDB" id="3269550at2759"/>
<dbReference type="RefSeq" id="XP_007313155.1">
    <property type="nucleotide sequence ID" value="XM_007313093.1"/>
</dbReference>
<sequence length="487" mass="52649">MPSPSQFRPKEKAKKTRKLSQVFSDLGFANHARTDQEKLGEGSASAHGITRVAPDPSFATHRGGKRLVKQPSLRVSARSSTAQADSLERSLPSSRPSALTSPTSYRATKISPLSSIVSPIASERSEQSWDDELGGPIPKSQEQLQRARLAKLARHLGEDIPPELVILPSVGRSPNAIKLPRARPATMHERRKSLDVSLLAPAKPLPSYSHTTSENSQYLKRSKSLRASKEEQMKAQSELPEKHNNLGDKSKLLGDKSSREAIQGTRAGPERRMRDTAQAGNIENPDTPIAPSQECQLPPSSAFSHDLPLEPSSDVPAVSDKTITSQLADVTVQPHSDQGDSHMAKQGSSPHPPAPPRPTHSTPRPFPTVGPLPRRPATADGSDSANTFKARRRRAEKLANFFGVDYQDLSATGILECDPVVEEASAADVAADSPAPFSPPPTSASVQVDVKVSKPSRFWNFMDGRNSLRHANVDDVIGQLRAMKAST</sequence>
<gene>
    <name evidence="2" type="ORF">SERLADRAFT_456164</name>
</gene>
<name>F8NFR3_SERL9</name>
<organism>
    <name type="scientific">Serpula lacrymans var. lacrymans (strain S7.9)</name>
    <name type="common">Dry rot fungus</name>
    <dbReference type="NCBI Taxonomy" id="578457"/>
    <lineage>
        <taxon>Eukaryota</taxon>
        <taxon>Fungi</taxon>
        <taxon>Dikarya</taxon>
        <taxon>Basidiomycota</taxon>
        <taxon>Agaricomycotina</taxon>
        <taxon>Agaricomycetes</taxon>
        <taxon>Agaricomycetidae</taxon>
        <taxon>Boletales</taxon>
        <taxon>Coniophorineae</taxon>
        <taxon>Serpulaceae</taxon>
        <taxon>Serpula</taxon>
    </lineage>
</organism>
<reference evidence="2" key="1">
    <citation type="submission" date="2011-04" db="EMBL/GenBank/DDBJ databases">
        <title>Evolution of plant cell wall degrading machinery underlies the functional diversity of forest fungi.</title>
        <authorList>
            <consortium name="US DOE Joint Genome Institute (JGI-PGF)"/>
            <person name="Eastwood D.C."/>
            <person name="Floudas D."/>
            <person name="Binder M."/>
            <person name="Majcherczyk A."/>
            <person name="Schneider P."/>
            <person name="Aerts A."/>
            <person name="Asiegbu F.O."/>
            <person name="Baker S.E."/>
            <person name="Barry K."/>
            <person name="Bendiksby M."/>
            <person name="Blumentritt M."/>
            <person name="Coutinho P.M."/>
            <person name="Cullen D."/>
            <person name="Cullen D."/>
            <person name="Gathman A."/>
            <person name="Goodell B."/>
            <person name="Henrissat B."/>
            <person name="Ihrmark K."/>
            <person name="Kauserud H."/>
            <person name="Kohler A."/>
            <person name="LaButti K."/>
            <person name="Lapidus A."/>
            <person name="Lavin J.L."/>
            <person name="Lee Y.-H."/>
            <person name="Lindquist E."/>
            <person name="Lilly W."/>
            <person name="Lucas S."/>
            <person name="Morin E."/>
            <person name="Murat C."/>
            <person name="Oguiza J.A."/>
            <person name="Park J."/>
            <person name="Pisabarro A.G."/>
            <person name="Riley R."/>
            <person name="Rosling A."/>
            <person name="Salamov A."/>
            <person name="Schmidt O."/>
            <person name="Schmutz J."/>
            <person name="Skrede I."/>
            <person name="Stenlid J."/>
            <person name="Wiebenga A."/>
            <person name="Xie X."/>
            <person name="Kues U."/>
            <person name="Hibbett D.S."/>
            <person name="Hoffmeister D."/>
            <person name="Hogberg N."/>
            <person name="Martin F."/>
            <person name="Grigoriev I.V."/>
            <person name="Watkinson S.C."/>
        </authorList>
    </citation>
    <scope>NUCLEOTIDE SEQUENCE</scope>
    <source>
        <strain evidence="2">S7.9</strain>
    </source>
</reference>
<dbReference type="Proteomes" id="UP000008064">
    <property type="component" value="Unassembled WGS sequence"/>
</dbReference>
<protein>
    <submittedName>
        <fullName evidence="2">Uncharacterized protein</fullName>
    </submittedName>
</protein>
<evidence type="ECO:0000256" key="1">
    <source>
        <dbReference type="SAM" id="MobiDB-lite"/>
    </source>
</evidence>
<dbReference type="EMBL" id="GL945428">
    <property type="protein sequence ID" value="EGO31271.1"/>
    <property type="molecule type" value="Genomic_DNA"/>
</dbReference>
<feature type="region of interest" description="Disordered" evidence="1">
    <location>
        <begin position="174"/>
        <end position="391"/>
    </location>
</feature>
<feature type="compositionally biased region" description="Polar residues" evidence="1">
    <location>
        <begin position="208"/>
        <end position="219"/>
    </location>
</feature>
<evidence type="ECO:0000313" key="2">
    <source>
        <dbReference type="EMBL" id="EGO31271.1"/>
    </source>
</evidence>
<feature type="compositionally biased region" description="Polar residues" evidence="1">
    <location>
        <begin position="321"/>
        <end position="336"/>
    </location>
</feature>
<feature type="compositionally biased region" description="Low complexity" evidence="1">
    <location>
        <begin position="89"/>
        <end position="104"/>
    </location>
</feature>
<feature type="compositionally biased region" description="Basic and acidic residues" evidence="1">
    <location>
        <begin position="227"/>
        <end position="259"/>
    </location>
</feature>
<dbReference type="KEGG" id="sla:SERLADRAFT_456164"/>
<proteinExistence type="predicted"/>
<feature type="compositionally biased region" description="Polar residues" evidence="1">
    <location>
        <begin position="293"/>
        <end position="303"/>
    </location>
</feature>
<feature type="compositionally biased region" description="Pro residues" evidence="1">
    <location>
        <begin position="350"/>
        <end position="374"/>
    </location>
</feature>